<reference evidence="1" key="1">
    <citation type="journal article" date="2016" name="Nature">
        <title>Redefining the invertebrate RNA virosphere.</title>
        <authorList>
            <person name="Shi M."/>
            <person name="Lin X.D."/>
            <person name="Tian J.H."/>
            <person name="Chen L.J."/>
            <person name="Chen X."/>
            <person name="Li C.X."/>
            <person name="Qin X.C."/>
            <person name="Li J."/>
            <person name="Cao J.P."/>
            <person name="Eden J.S."/>
            <person name="Buchmann J."/>
            <person name="Wang W."/>
            <person name="Xu J."/>
            <person name="Holmes E.C."/>
            <person name="Zhang Y.Z."/>
        </authorList>
    </citation>
    <scope>NUCLEOTIDE SEQUENCE</scope>
    <source>
        <strain evidence="1">CJLX30166</strain>
    </source>
</reference>
<accession>A0A1L3KIC7</accession>
<evidence type="ECO:0000313" key="1">
    <source>
        <dbReference type="EMBL" id="APG77113.1"/>
    </source>
</evidence>
<name>A0A1L3KIC7_9VIRU</name>
<organism evidence="1">
    <name type="scientific">Changjiang levi-like virus 1</name>
    <dbReference type="NCBI Taxonomy" id="1922773"/>
    <lineage>
        <taxon>Viruses</taxon>
        <taxon>Riboviria</taxon>
    </lineage>
</organism>
<protein>
    <submittedName>
        <fullName evidence="1">Uncharacterized protein</fullName>
    </submittedName>
</protein>
<proteinExistence type="predicted"/>
<dbReference type="EMBL" id="KX883523">
    <property type="protein sequence ID" value="APG77113.1"/>
    <property type="molecule type" value="Genomic_RNA"/>
</dbReference>
<sequence length="338" mass="38617">MALANRTRTRSCSFRLKREWPETHWLPYDYIIHVPFEEMSDKSGPLPPIPRPWNDCDHFKVIDYGSGTDTYPAYGTYEVRTLQGWPGTQRLDSIGSWIAEIHSQNQYVPLEFQSNNSFELIPFLFDLDGTIAMFAKKFWRQISYGSVNWGILPFISDVRSLVNTVKDILDNRVERDLAKTAYECKRSFRTGSAYGDFYGSYRMSGKVSVGLPDMSSEHMAMYILLDELGVHPDLKTLWDVIPLSFVADYFFPVGDYLESVHPRGWFNPSVTFTGGVSLTGIADVKYTPTSTVRSKVDVFSRRQSSFIGSTRPPVSPSWQAPNARELFNTAYLARSRLK</sequence>